<accession>A0AAJ1X3G4</accession>
<evidence type="ECO:0000256" key="8">
    <source>
        <dbReference type="SAM" id="Phobius"/>
    </source>
</evidence>
<dbReference type="GO" id="GO:0033214">
    <property type="term" value="P:siderophore-iron import into cell"/>
    <property type="evidence" value="ECO:0007669"/>
    <property type="project" value="TreeGrafter"/>
</dbReference>
<sequence length="348" mass="34762">MIMVPIRGATRSPSRPDAPRRAARLGLHLAVAATLVVLVVAALCLGEPRLGPAAVLDALRDPAHPQHVAVTEARLPRAVLGVLAGLGLAVAGLLMQDALHNQVAGPELLGVSSGAAVVTAAVVVLALPVPLAALPYLALVGALVAGVLVLLAIGGSTRDPDQVVLVGAAVSAACAGLVVAIVGLGTEGNVVVLFRYLLGSLAARGWDHVEVVLPWVVVGVAVAVLLRRRVGALALGDVAATGLGVPVVRTRLTALTVAAALAAAVASVCGPVAYVALLAPHVARRLLGSTSTARVLGLSGLVGAVLLVAADLGSRLVLYPVELPVGVATTLVGVPALVWTLARSRDAR</sequence>
<keyword evidence="3" id="KW-0813">Transport</keyword>
<dbReference type="SUPFAM" id="SSF81345">
    <property type="entry name" value="ABC transporter involved in vitamin B12 uptake, BtuC"/>
    <property type="match status" value="1"/>
</dbReference>
<organism evidence="9 10">
    <name type="scientific">Nocardioides zeae</name>
    <dbReference type="NCBI Taxonomy" id="1457234"/>
    <lineage>
        <taxon>Bacteria</taxon>
        <taxon>Bacillati</taxon>
        <taxon>Actinomycetota</taxon>
        <taxon>Actinomycetes</taxon>
        <taxon>Propionibacteriales</taxon>
        <taxon>Nocardioidaceae</taxon>
        <taxon>Nocardioides</taxon>
    </lineage>
</organism>
<feature type="transmembrane region" description="Helical" evidence="8">
    <location>
        <begin position="291"/>
        <end position="310"/>
    </location>
</feature>
<evidence type="ECO:0000256" key="4">
    <source>
        <dbReference type="ARBA" id="ARBA00022475"/>
    </source>
</evidence>
<proteinExistence type="inferred from homology"/>
<feature type="transmembrane region" description="Helical" evidence="8">
    <location>
        <begin position="230"/>
        <end position="248"/>
    </location>
</feature>
<evidence type="ECO:0000256" key="6">
    <source>
        <dbReference type="ARBA" id="ARBA00022989"/>
    </source>
</evidence>
<feature type="transmembrane region" description="Helical" evidence="8">
    <location>
        <begin position="133"/>
        <end position="151"/>
    </location>
</feature>
<dbReference type="InterPro" id="IPR037294">
    <property type="entry name" value="ABC_BtuC-like"/>
</dbReference>
<gene>
    <name evidence="9" type="ORF">QE405_003638</name>
</gene>
<evidence type="ECO:0000313" key="9">
    <source>
        <dbReference type="EMBL" id="MDQ1106354.1"/>
    </source>
</evidence>
<comment type="subcellular location">
    <subcellularLocation>
        <location evidence="1">Cell membrane</location>
        <topology evidence="1">Multi-pass membrane protein</topology>
    </subcellularLocation>
</comment>
<reference evidence="9" key="1">
    <citation type="submission" date="2023-07" db="EMBL/GenBank/DDBJ databases">
        <title>Functional and genomic diversity of the sorghum phyllosphere microbiome.</title>
        <authorList>
            <person name="Shade A."/>
        </authorList>
    </citation>
    <scope>NUCLEOTIDE SEQUENCE</scope>
    <source>
        <strain evidence="9">SORGH_AS_1067</strain>
    </source>
</reference>
<keyword evidence="5 8" id="KW-0812">Transmembrane</keyword>
<evidence type="ECO:0000313" key="10">
    <source>
        <dbReference type="Proteomes" id="UP001239215"/>
    </source>
</evidence>
<keyword evidence="7 8" id="KW-0472">Membrane</keyword>
<evidence type="ECO:0000256" key="5">
    <source>
        <dbReference type="ARBA" id="ARBA00022692"/>
    </source>
</evidence>
<dbReference type="GO" id="GO:0022857">
    <property type="term" value="F:transmembrane transporter activity"/>
    <property type="evidence" value="ECO:0007669"/>
    <property type="project" value="InterPro"/>
</dbReference>
<protein>
    <submittedName>
        <fullName evidence="9">Iron complex transport system permease protein</fullName>
    </submittedName>
</protein>
<dbReference type="Proteomes" id="UP001239215">
    <property type="component" value="Unassembled WGS sequence"/>
</dbReference>
<dbReference type="Gene3D" id="1.10.3470.10">
    <property type="entry name" value="ABC transporter involved in vitamin B12 uptake, BtuC"/>
    <property type="match status" value="1"/>
</dbReference>
<dbReference type="CDD" id="cd06550">
    <property type="entry name" value="TM_ABC_iron-siderophores_like"/>
    <property type="match status" value="1"/>
</dbReference>
<dbReference type="PANTHER" id="PTHR30472:SF37">
    <property type="entry name" value="FE(3+) DICITRATE TRANSPORT SYSTEM PERMEASE PROTEIN FECD-RELATED"/>
    <property type="match status" value="1"/>
</dbReference>
<dbReference type="GO" id="GO:0005886">
    <property type="term" value="C:plasma membrane"/>
    <property type="evidence" value="ECO:0007669"/>
    <property type="project" value="UniProtKB-SubCell"/>
</dbReference>
<name>A0AAJ1X3G4_9ACTN</name>
<keyword evidence="4" id="KW-1003">Cell membrane</keyword>
<feature type="transmembrane region" description="Helical" evidence="8">
    <location>
        <begin position="163"/>
        <end position="185"/>
    </location>
</feature>
<dbReference type="Pfam" id="PF01032">
    <property type="entry name" value="FecCD"/>
    <property type="match status" value="1"/>
</dbReference>
<dbReference type="EMBL" id="JAUTAN010000001">
    <property type="protein sequence ID" value="MDQ1106354.1"/>
    <property type="molecule type" value="Genomic_DNA"/>
</dbReference>
<feature type="transmembrane region" description="Helical" evidence="8">
    <location>
        <begin position="254"/>
        <end position="279"/>
    </location>
</feature>
<keyword evidence="6 8" id="KW-1133">Transmembrane helix</keyword>
<evidence type="ECO:0000256" key="7">
    <source>
        <dbReference type="ARBA" id="ARBA00023136"/>
    </source>
</evidence>
<comment type="caution">
    <text evidence="9">The sequence shown here is derived from an EMBL/GenBank/DDBJ whole genome shotgun (WGS) entry which is preliminary data.</text>
</comment>
<dbReference type="AlphaFoldDB" id="A0AAJ1X3G4"/>
<dbReference type="InterPro" id="IPR000522">
    <property type="entry name" value="ABC_transptr_permease_BtuC"/>
</dbReference>
<evidence type="ECO:0000256" key="1">
    <source>
        <dbReference type="ARBA" id="ARBA00004651"/>
    </source>
</evidence>
<evidence type="ECO:0000256" key="2">
    <source>
        <dbReference type="ARBA" id="ARBA00007935"/>
    </source>
</evidence>
<feature type="transmembrane region" description="Helical" evidence="8">
    <location>
        <begin position="108"/>
        <end position="127"/>
    </location>
</feature>
<dbReference type="PANTHER" id="PTHR30472">
    <property type="entry name" value="FERRIC ENTEROBACTIN TRANSPORT SYSTEM PERMEASE PROTEIN"/>
    <property type="match status" value="1"/>
</dbReference>
<feature type="transmembrane region" description="Helical" evidence="8">
    <location>
        <begin position="205"/>
        <end position="225"/>
    </location>
</feature>
<evidence type="ECO:0000256" key="3">
    <source>
        <dbReference type="ARBA" id="ARBA00022448"/>
    </source>
</evidence>
<comment type="similarity">
    <text evidence="2">Belongs to the binding-protein-dependent transport system permease family. FecCD subfamily.</text>
</comment>
<feature type="transmembrane region" description="Helical" evidence="8">
    <location>
        <begin position="316"/>
        <end position="342"/>
    </location>
</feature>
<feature type="transmembrane region" description="Helical" evidence="8">
    <location>
        <begin position="77"/>
        <end position="96"/>
    </location>
</feature>